<dbReference type="CDD" id="cd14399">
    <property type="entry name" value="UBA_PLICs"/>
    <property type="match status" value="1"/>
</dbReference>
<dbReference type="PROSITE" id="PS50053">
    <property type="entry name" value="UBIQUITIN_2"/>
    <property type="match status" value="1"/>
</dbReference>
<evidence type="ECO:0000256" key="1">
    <source>
        <dbReference type="SAM" id="MobiDB-lite"/>
    </source>
</evidence>
<dbReference type="SUPFAM" id="SSF54236">
    <property type="entry name" value="Ubiquitin-like"/>
    <property type="match status" value="1"/>
</dbReference>
<feature type="compositionally biased region" description="Low complexity" evidence="1">
    <location>
        <begin position="298"/>
        <end position="326"/>
    </location>
</feature>
<dbReference type="InterPro" id="IPR015496">
    <property type="entry name" value="Ubiquilin"/>
</dbReference>
<dbReference type="EMBL" id="JBCLYO010000011">
    <property type="protein sequence ID" value="KAL0085221.1"/>
    <property type="molecule type" value="Genomic_DNA"/>
</dbReference>
<gene>
    <name evidence="4" type="ORF">J3Q64DRAFT_1746121</name>
</gene>
<feature type="compositionally biased region" description="Low complexity" evidence="1">
    <location>
        <begin position="344"/>
        <end position="358"/>
    </location>
</feature>
<protein>
    <recommendedName>
        <fullName evidence="6">Ubiquilin</fullName>
    </recommendedName>
</protein>
<evidence type="ECO:0000313" key="4">
    <source>
        <dbReference type="EMBL" id="KAL0085221.1"/>
    </source>
</evidence>
<dbReference type="SUPFAM" id="SSF46934">
    <property type="entry name" value="UBA-like"/>
    <property type="match status" value="1"/>
</dbReference>
<dbReference type="Pfam" id="PF23195">
    <property type="entry name" value="UBQLN1"/>
    <property type="match status" value="1"/>
</dbReference>
<dbReference type="Pfam" id="PF00240">
    <property type="entry name" value="ubiquitin"/>
    <property type="match status" value="1"/>
</dbReference>
<reference evidence="4 5" key="1">
    <citation type="submission" date="2024-04" db="EMBL/GenBank/DDBJ databases">
        <title>Symmetric and asymmetric DNA N6-adenine methylation regulates different biological responses in Mucorales.</title>
        <authorList>
            <consortium name="Lawrence Berkeley National Laboratory"/>
            <person name="Lax C."/>
            <person name="Mondo S.J."/>
            <person name="Osorio-Concepcion M."/>
            <person name="Muszewska A."/>
            <person name="Corrochano-Luque M."/>
            <person name="Gutierrez G."/>
            <person name="Riley R."/>
            <person name="Lipzen A."/>
            <person name="Guo J."/>
            <person name="Hundley H."/>
            <person name="Amirebrahimi M."/>
            <person name="Ng V."/>
            <person name="Lorenzo-Gutierrez D."/>
            <person name="Binder U."/>
            <person name="Yang J."/>
            <person name="Song Y."/>
            <person name="Canovas D."/>
            <person name="Navarro E."/>
            <person name="Freitag M."/>
            <person name="Gabaldon T."/>
            <person name="Grigoriev I.V."/>
            <person name="Corrochano L.M."/>
            <person name="Nicolas F.E."/>
            <person name="Garre V."/>
        </authorList>
    </citation>
    <scope>NUCLEOTIDE SEQUENCE [LARGE SCALE GENOMIC DNA]</scope>
    <source>
        <strain evidence="4 5">L51</strain>
    </source>
</reference>
<feature type="compositionally biased region" description="Low complexity" evidence="1">
    <location>
        <begin position="83"/>
        <end position="139"/>
    </location>
</feature>
<organism evidence="4 5">
    <name type="scientific">Phycomyces blakesleeanus</name>
    <dbReference type="NCBI Taxonomy" id="4837"/>
    <lineage>
        <taxon>Eukaryota</taxon>
        <taxon>Fungi</taxon>
        <taxon>Fungi incertae sedis</taxon>
        <taxon>Mucoromycota</taxon>
        <taxon>Mucoromycotina</taxon>
        <taxon>Mucoromycetes</taxon>
        <taxon>Mucorales</taxon>
        <taxon>Phycomycetaceae</taxon>
        <taxon>Phycomyces</taxon>
    </lineage>
</organism>
<feature type="region of interest" description="Disordered" evidence="1">
    <location>
        <begin position="77"/>
        <end position="140"/>
    </location>
</feature>
<feature type="domain" description="Ubiquitin-like" evidence="3">
    <location>
        <begin position="3"/>
        <end position="74"/>
    </location>
</feature>
<dbReference type="Proteomes" id="UP001448207">
    <property type="component" value="Unassembled WGS sequence"/>
</dbReference>
<dbReference type="Gene3D" id="3.10.20.90">
    <property type="entry name" value="Phosphatidylinositol 3-kinase Catalytic Subunit, Chain A, domain 1"/>
    <property type="match status" value="1"/>
</dbReference>
<feature type="region of interest" description="Disordered" evidence="1">
    <location>
        <begin position="254"/>
        <end position="273"/>
    </location>
</feature>
<comment type="caution">
    <text evidence="4">The sequence shown here is derived from an EMBL/GenBank/DDBJ whole genome shotgun (WGS) entry which is preliminary data.</text>
</comment>
<dbReference type="SMART" id="SM00213">
    <property type="entry name" value="UBQ"/>
    <property type="match status" value="1"/>
</dbReference>
<evidence type="ECO:0008006" key="6">
    <source>
        <dbReference type="Google" id="ProtNLM"/>
    </source>
</evidence>
<sequence length="471" mass="50116">MTITVKIKPFTGDVLQVELDPEATTVLQFKTTIGQKMGGLGAGDIKLVYSGRILKDEDNCGTYGIKEGHTIYMVRSSAKKTSDSTTKTPATHSTNASTTSPSNATTTTTTTTATATSMSGSTTSTPRPNNSASASFSPFGGAGSMFDADPSLMMDPEAMRQMMNSPMMQGILSNPEFVRSILMSNPQMQSLVEQNPEVGHMINDPAFLQQSMEMMRNPELLREMQRNNDRALSNIEALPGGFNHLQRMYSTIQGPLGSAMQPGAPSSEEANQRMARELNVTSVPENQLNTQALPNPWATGTPASNNTSAASSNPSSASPGANPFASLFGLSAPMFPFGGNQQSPENTPNQANPANNANGQMPLWADPNILQAGMRMHQAMLNAQGQGQGQGQGQQQPMGFGGQGLWNMGGFPSFQPPQPAAENAEPPEVRFRSQIVQLEDMGFGDKQANIRALLATGGNVNSAVEYLLANN</sequence>
<dbReference type="PANTHER" id="PTHR10677:SF3">
    <property type="entry name" value="FI07626P-RELATED"/>
    <property type="match status" value="1"/>
</dbReference>
<dbReference type="SMART" id="SM00727">
    <property type="entry name" value="STI1"/>
    <property type="match status" value="2"/>
</dbReference>
<dbReference type="Gene3D" id="1.10.260.100">
    <property type="match status" value="1"/>
</dbReference>
<name>A0ABR3AYK1_PHYBL</name>
<dbReference type="InterPro" id="IPR009060">
    <property type="entry name" value="UBA-like_sf"/>
</dbReference>
<evidence type="ECO:0000259" key="2">
    <source>
        <dbReference type="PROSITE" id="PS50030"/>
    </source>
</evidence>
<accession>A0ABR3AYK1</accession>
<dbReference type="InterPro" id="IPR015940">
    <property type="entry name" value="UBA"/>
</dbReference>
<keyword evidence="5" id="KW-1185">Reference proteome</keyword>
<proteinExistence type="predicted"/>
<dbReference type="Pfam" id="PF00627">
    <property type="entry name" value="UBA"/>
    <property type="match status" value="1"/>
</dbReference>
<dbReference type="InterPro" id="IPR029071">
    <property type="entry name" value="Ubiquitin-like_domsf"/>
</dbReference>
<dbReference type="InterPro" id="IPR006636">
    <property type="entry name" value="STI1_HS-bd"/>
</dbReference>
<dbReference type="PROSITE" id="PS50030">
    <property type="entry name" value="UBA"/>
    <property type="match status" value="1"/>
</dbReference>
<evidence type="ECO:0000259" key="3">
    <source>
        <dbReference type="PROSITE" id="PS50053"/>
    </source>
</evidence>
<dbReference type="InterPro" id="IPR000626">
    <property type="entry name" value="Ubiquitin-like_dom"/>
</dbReference>
<dbReference type="Gene3D" id="1.10.8.10">
    <property type="entry name" value="DNA helicase RuvA subunit, C-terminal domain"/>
    <property type="match status" value="1"/>
</dbReference>
<dbReference type="PANTHER" id="PTHR10677">
    <property type="entry name" value="UBIQUILIN"/>
    <property type="match status" value="1"/>
</dbReference>
<dbReference type="SMART" id="SM00165">
    <property type="entry name" value="UBA"/>
    <property type="match status" value="1"/>
</dbReference>
<feature type="domain" description="UBA" evidence="2">
    <location>
        <begin position="425"/>
        <end position="470"/>
    </location>
</feature>
<evidence type="ECO:0000313" key="5">
    <source>
        <dbReference type="Proteomes" id="UP001448207"/>
    </source>
</evidence>
<feature type="region of interest" description="Disordered" evidence="1">
    <location>
        <begin position="290"/>
        <end position="361"/>
    </location>
</feature>